<sequence>MSFDYRAPEYLIGTVTCDQCKGVEDFGSMEDFYDEVDAIHYYRARGWWIPEEGEEPQADLCPACAAKNGRDPASVEKLAAEAELNERWLNGHELYSCSELGIAPADHQDQKEEVA</sequence>
<dbReference type="RefSeq" id="WP_121864512.1">
    <property type="nucleotide sequence ID" value="NZ_RDEX01000001.1"/>
</dbReference>
<keyword evidence="2" id="KW-1185">Reference proteome</keyword>
<gene>
    <name evidence="1" type="ORF">EAE32_06450</name>
</gene>
<evidence type="ECO:0000313" key="2">
    <source>
        <dbReference type="Proteomes" id="UP000277871"/>
    </source>
</evidence>
<proteinExistence type="predicted"/>
<protein>
    <submittedName>
        <fullName evidence="1">Uncharacterized protein</fullName>
    </submittedName>
</protein>
<comment type="caution">
    <text evidence="1">The sequence shown here is derived from an EMBL/GenBank/DDBJ whole genome shotgun (WGS) entry which is preliminary data.</text>
</comment>
<accession>A0A3L9L7S3</accession>
<reference evidence="1 2" key="1">
    <citation type="submission" date="2018-10" db="EMBL/GenBank/DDBJ databases">
        <title>Kocuria tytonicola, new bacteria from the preen glands of American barn owls (Tyto furcata).</title>
        <authorList>
            <person name="Braun M.S."/>
            <person name="Wang E."/>
            <person name="Zimmermann S."/>
            <person name="Boutin S."/>
            <person name="Wagner H."/>
            <person name="Wink M."/>
        </authorList>
    </citation>
    <scope>NUCLEOTIDE SEQUENCE [LARGE SCALE GENOMIC DNA]</scope>
    <source>
        <strain evidence="1 2">473</strain>
    </source>
</reference>
<evidence type="ECO:0000313" key="1">
    <source>
        <dbReference type="EMBL" id="RLY94775.1"/>
    </source>
</evidence>
<dbReference type="AlphaFoldDB" id="A0A3L9L7S3"/>
<dbReference type="Proteomes" id="UP000277871">
    <property type="component" value="Unassembled WGS sequence"/>
</dbReference>
<organism evidence="1 2">
    <name type="scientific">Kocuria tytonicola</name>
    <dbReference type="NCBI Taxonomy" id="2055946"/>
    <lineage>
        <taxon>Bacteria</taxon>
        <taxon>Bacillati</taxon>
        <taxon>Actinomycetota</taxon>
        <taxon>Actinomycetes</taxon>
        <taxon>Micrococcales</taxon>
        <taxon>Micrococcaceae</taxon>
        <taxon>Kocuria</taxon>
    </lineage>
</organism>
<name>A0A3L9L7S3_9MICC</name>
<dbReference type="EMBL" id="RDEX01000001">
    <property type="protein sequence ID" value="RLY94775.1"/>
    <property type="molecule type" value="Genomic_DNA"/>
</dbReference>